<comment type="caution">
    <text evidence="4">The sequence shown here is derived from an EMBL/GenBank/DDBJ whole genome shotgun (WGS) entry which is preliminary data.</text>
</comment>
<feature type="region of interest" description="Disordered" evidence="2">
    <location>
        <begin position="675"/>
        <end position="701"/>
    </location>
</feature>
<keyword evidence="5" id="KW-1185">Reference proteome</keyword>
<dbReference type="AlphaFoldDB" id="A0A9W8NB67"/>
<dbReference type="EMBL" id="JANPWZ010001250">
    <property type="protein sequence ID" value="KAJ3567345.1"/>
    <property type="molecule type" value="Genomic_DNA"/>
</dbReference>
<keyword evidence="1" id="KW-0175">Coiled coil</keyword>
<dbReference type="Gene3D" id="2.130.10.10">
    <property type="entry name" value="YVTN repeat-like/Quinoprotein amine dehydrogenase"/>
    <property type="match status" value="1"/>
</dbReference>
<protein>
    <recommendedName>
        <fullName evidence="3">Heterokaryon incompatibility domain-containing protein</fullName>
    </recommendedName>
</protein>
<accession>A0A9W8NB67</accession>
<sequence length="1040" mass="117270">MQVQGCGGSRRQKCIKVQNGSPVAKGLPIQLGHLRSVSRGASREGKKMRLLNAETFETEDFFDGQIPPYTILSHTWGHEKDEIIFHDIKTGRIKDAATRPAKLMGCCERTRKDGYKYTWIDTCCIDKTSAVELGEAINSMFRWYTNASICYAYLLDVPPSGTVDDTNFAMSSSRWFTRGWTLQELLAPKELRFFCSTWSSLGTKSDLATTIEQITSISRPFLLGAVPLSQARVAQRMAWASKRVTKRKEDMAYCLLGIFNVTMPMIYGEGEQSFFRLQQAIIAHTDDDSILAWGFKLGNVASVDVSKDRISGIFASKPADFAHCAHVVSPQGSRASLEISGGRLPLHTTSRGKTYCLLNCRLESSPGLRTLGVPLTLNSGGDFIKEYFRPQGRAPISFPTTIKSRTEQIEILMGHRRNAEMVPNRQNWFYIDDSSQIGLNLIEVHPRQRWQKNQSIITTDDPNDDGISGIQQTLVRLRSNKHSTSDFIMLLEFDAHKSIDGEARCYAMICSKDTTLESLSQALYHIRPKMDGKQDANNGILNLRVFVNREGVEGQLMFKVQFKLMPQPPVKTIDATEELKLIELHWRGTKSWFSRVSSGAKKSDELRQYSHRIQELEATIKDLRQRNTELANKLLVSEQRDDHEAEVEELEATIGDLQRQNAELADKLLNAGGSNNKEAKVEVPGNGLTEPTTEDIDNGLSVPTGAISRKGPAAYLPFLFYRTAQPVIINKKQDGDKSRQHFQSLIEKGQFEKMLGYRTPYNFPAIFSLDGQLAAVDPGDPVLLRKHDQEGQVHIWKSNRTGRLELFQRVELSGINRKPAGWSPDGQVLATYDLDKHRMYLFRSDPEGRFEMAQELEILTSYEFSYNPGKAIFSPKNDRLVVIVPSSRSYSGEKYSGLQIWEPNQHGLFRKVETPGQTFGYIPQGIVSFSPCSQKLVVCCSPYFTYIWEFDREGSIQQSQEIKLLEGQKCSSAAFSSDSQRLAISFTGRTKDGFQVWKADGQGKFHREQEHLWLPYSQISCITFSPDCHKLAFQTNCAGV</sequence>
<dbReference type="SUPFAM" id="SSF82171">
    <property type="entry name" value="DPP6 N-terminal domain-like"/>
    <property type="match status" value="1"/>
</dbReference>
<feature type="coiled-coil region" evidence="1">
    <location>
        <begin position="606"/>
        <end position="667"/>
    </location>
</feature>
<dbReference type="Pfam" id="PF06985">
    <property type="entry name" value="HET"/>
    <property type="match status" value="1"/>
</dbReference>
<proteinExistence type="predicted"/>
<feature type="domain" description="Heterokaryon incompatibility" evidence="3">
    <location>
        <begin position="69"/>
        <end position="155"/>
    </location>
</feature>
<evidence type="ECO:0000313" key="5">
    <source>
        <dbReference type="Proteomes" id="UP001148614"/>
    </source>
</evidence>
<gene>
    <name evidence="4" type="ORF">NPX13_g6800</name>
</gene>
<dbReference type="Proteomes" id="UP001148614">
    <property type="component" value="Unassembled WGS sequence"/>
</dbReference>
<dbReference type="InterPro" id="IPR015943">
    <property type="entry name" value="WD40/YVTN_repeat-like_dom_sf"/>
</dbReference>
<dbReference type="InterPro" id="IPR010730">
    <property type="entry name" value="HET"/>
</dbReference>
<evidence type="ECO:0000313" key="4">
    <source>
        <dbReference type="EMBL" id="KAJ3567345.1"/>
    </source>
</evidence>
<name>A0A9W8NB67_9PEZI</name>
<evidence type="ECO:0000256" key="2">
    <source>
        <dbReference type="SAM" id="MobiDB-lite"/>
    </source>
</evidence>
<dbReference type="VEuPathDB" id="FungiDB:F4678DRAFT_399474"/>
<evidence type="ECO:0000259" key="3">
    <source>
        <dbReference type="Pfam" id="PF06985"/>
    </source>
</evidence>
<organism evidence="4 5">
    <name type="scientific">Xylaria arbuscula</name>
    <dbReference type="NCBI Taxonomy" id="114810"/>
    <lineage>
        <taxon>Eukaryota</taxon>
        <taxon>Fungi</taxon>
        <taxon>Dikarya</taxon>
        <taxon>Ascomycota</taxon>
        <taxon>Pezizomycotina</taxon>
        <taxon>Sordariomycetes</taxon>
        <taxon>Xylariomycetidae</taxon>
        <taxon>Xylariales</taxon>
        <taxon>Xylariaceae</taxon>
        <taxon>Xylaria</taxon>
    </lineage>
</organism>
<evidence type="ECO:0000256" key="1">
    <source>
        <dbReference type="SAM" id="Coils"/>
    </source>
</evidence>
<dbReference type="PANTHER" id="PTHR10622:SF10">
    <property type="entry name" value="HET DOMAIN-CONTAINING PROTEIN"/>
    <property type="match status" value="1"/>
</dbReference>
<reference evidence="4" key="1">
    <citation type="submission" date="2022-07" db="EMBL/GenBank/DDBJ databases">
        <title>Genome Sequence of Xylaria arbuscula.</title>
        <authorList>
            <person name="Buettner E."/>
        </authorList>
    </citation>
    <scope>NUCLEOTIDE SEQUENCE</scope>
    <source>
        <strain evidence="4">VT107</strain>
    </source>
</reference>
<dbReference type="PANTHER" id="PTHR10622">
    <property type="entry name" value="HET DOMAIN-CONTAINING PROTEIN"/>
    <property type="match status" value="1"/>
</dbReference>